<dbReference type="InterPro" id="IPR009057">
    <property type="entry name" value="Homeodomain-like_sf"/>
</dbReference>
<comment type="caution">
    <text evidence="7">The sequence shown here is derived from an EMBL/GenBank/DDBJ whole genome shotgun (WGS) entry which is preliminary data.</text>
</comment>
<dbReference type="SUPFAM" id="SSF48498">
    <property type="entry name" value="Tetracyclin repressor-like, C-terminal domain"/>
    <property type="match status" value="1"/>
</dbReference>
<dbReference type="InterPro" id="IPR036271">
    <property type="entry name" value="Tet_transcr_reg_TetR-rel_C_sf"/>
</dbReference>
<dbReference type="AlphaFoldDB" id="A0A1S1HBQ2"/>
<keyword evidence="1" id="KW-0678">Repressor</keyword>
<evidence type="ECO:0000256" key="1">
    <source>
        <dbReference type="ARBA" id="ARBA00022491"/>
    </source>
</evidence>
<dbReference type="InterPro" id="IPR050109">
    <property type="entry name" value="HTH-type_TetR-like_transc_reg"/>
</dbReference>
<dbReference type="PROSITE" id="PS50977">
    <property type="entry name" value="HTH_TETR_2"/>
    <property type="match status" value="1"/>
</dbReference>
<dbReference type="Pfam" id="PF13977">
    <property type="entry name" value="TetR_C_6"/>
    <property type="match status" value="1"/>
</dbReference>
<dbReference type="SUPFAM" id="SSF46689">
    <property type="entry name" value="Homeodomain-like"/>
    <property type="match status" value="1"/>
</dbReference>
<evidence type="ECO:0000256" key="4">
    <source>
        <dbReference type="ARBA" id="ARBA00023163"/>
    </source>
</evidence>
<protein>
    <recommendedName>
        <fullName evidence="6">HTH tetR-type domain-containing protein</fullName>
    </recommendedName>
</protein>
<dbReference type="RefSeq" id="WP_015460018.1">
    <property type="nucleotide sequence ID" value="NZ_MIPT01000001.1"/>
</dbReference>
<keyword evidence="4" id="KW-0804">Transcription</keyword>
<dbReference type="Pfam" id="PF00440">
    <property type="entry name" value="TetR_N"/>
    <property type="match status" value="1"/>
</dbReference>
<dbReference type="OrthoDB" id="9809265at2"/>
<evidence type="ECO:0000256" key="5">
    <source>
        <dbReference type="PROSITE-ProRule" id="PRU00335"/>
    </source>
</evidence>
<dbReference type="GO" id="GO:0003700">
    <property type="term" value="F:DNA-binding transcription factor activity"/>
    <property type="evidence" value="ECO:0007669"/>
    <property type="project" value="TreeGrafter"/>
</dbReference>
<dbReference type="PANTHER" id="PTHR30055:SF238">
    <property type="entry name" value="MYCOFACTOCIN BIOSYNTHESIS TRANSCRIPTIONAL REGULATOR MFTR-RELATED"/>
    <property type="match status" value="1"/>
</dbReference>
<dbReference type="Proteomes" id="UP000179467">
    <property type="component" value="Unassembled WGS sequence"/>
</dbReference>
<organism evidence="7 8">
    <name type="scientific">Edaphosphingomonas haloaromaticamans</name>
    <dbReference type="NCBI Taxonomy" id="653954"/>
    <lineage>
        <taxon>Bacteria</taxon>
        <taxon>Pseudomonadati</taxon>
        <taxon>Pseudomonadota</taxon>
        <taxon>Alphaproteobacteria</taxon>
        <taxon>Sphingomonadales</taxon>
        <taxon>Rhizorhabdaceae</taxon>
        <taxon>Edaphosphingomonas</taxon>
    </lineage>
</organism>
<name>A0A1S1HBQ2_9SPHN</name>
<evidence type="ECO:0000313" key="7">
    <source>
        <dbReference type="EMBL" id="OHT19604.1"/>
    </source>
</evidence>
<evidence type="ECO:0000259" key="6">
    <source>
        <dbReference type="PROSITE" id="PS50977"/>
    </source>
</evidence>
<proteinExistence type="predicted"/>
<evidence type="ECO:0000256" key="2">
    <source>
        <dbReference type="ARBA" id="ARBA00023015"/>
    </source>
</evidence>
<reference evidence="7 8" key="1">
    <citation type="submission" date="2016-09" db="EMBL/GenBank/DDBJ databases">
        <title>Metabolic pathway, cell adaptation mechanisms and a novel monoxygenase revealed through proteogenomic-transcription analysis of a Sphingomonas haloaromaticamans strain degrading the fungicide ortho-phenylphenol.</title>
        <authorList>
            <person name="Perruchon C."/>
            <person name="Papadopoulou E.S."/>
            <person name="Rousidou C."/>
            <person name="Vasileiadis S."/>
            <person name="Tanou G."/>
            <person name="Amoutzias G."/>
            <person name="Molassiotis A."/>
            <person name="Karpouzas D.G."/>
        </authorList>
    </citation>
    <scope>NUCLEOTIDE SEQUENCE [LARGE SCALE GENOMIC DNA]</scope>
    <source>
        <strain evidence="7 8">P3</strain>
    </source>
</reference>
<evidence type="ECO:0000313" key="8">
    <source>
        <dbReference type="Proteomes" id="UP000179467"/>
    </source>
</evidence>
<keyword evidence="2" id="KW-0805">Transcription regulation</keyword>
<dbReference type="Gene3D" id="1.10.357.10">
    <property type="entry name" value="Tetracycline Repressor, domain 2"/>
    <property type="match status" value="1"/>
</dbReference>
<evidence type="ECO:0000256" key="3">
    <source>
        <dbReference type="ARBA" id="ARBA00023125"/>
    </source>
</evidence>
<sequence length="199" mass="21956">MPKIVDHDEQRRIIAAAAVRWIASHGLETLSQRNVAALSGRSKGNVQHYFPDKASLMFGALRWISGERAERERPRPGDPQADDPFATLSRRLYAVLPTDEQRADEWRVRLSLYVYAHNDPDMQAYLAEHGRELAERGVADVRACQEKGEIRADLDPALTYQRLSAAVSGIAVAALANGGELGPDDQKAMLAEILKSIAA</sequence>
<dbReference type="EMBL" id="MIPT01000001">
    <property type="protein sequence ID" value="OHT19604.1"/>
    <property type="molecule type" value="Genomic_DNA"/>
</dbReference>
<dbReference type="InterPro" id="IPR039538">
    <property type="entry name" value="BetI_C"/>
</dbReference>
<dbReference type="GO" id="GO:0000976">
    <property type="term" value="F:transcription cis-regulatory region binding"/>
    <property type="evidence" value="ECO:0007669"/>
    <property type="project" value="TreeGrafter"/>
</dbReference>
<dbReference type="InterPro" id="IPR001647">
    <property type="entry name" value="HTH_TetR"/>
</dbReference>
<accession>A0A1S1HBQ2</accession>
<gene>
    <name evidence="7" type="ORF">BHE75_01591</name>
</gene>
<feature type="domain" description="HTH tetR-type" evidence="6">
    <location>
        <begin position="8"/>
        <end position="68"/>
    </location>
</feature>
<keyword evidence="3 5" id="KW-0238">DNA-binding</keyword>
<feature type="DNA-binding region" description="H-T-H motif" evidence="5">
    <location>
        <begin position="31"/>
        <end position="50"/>
    </location>
</feature>
<keyword evidence="8" id="KW-1185">Reference proteome</keyword>
<dbReference type="PANTHER" id="PTHR30055">
    <property type="entry name" value="HTH-TYPE TRANSCRIPTIONAL REGULATOR RUTR"/>
    <property type="match status" value="1"/>
</dbReference>